<sequence length="240" mass="28050">MDHQILPESVNNRYYLEKSIFIEEIEGLELWRLGKDHFDEFNDFIFRVYAEAFGENGNLPFTHSDIVEQSSIYFHQTKVCGIKHPSGVLLGTWGLVLKDLEKDSFPLPIETRYGLTPEQIVNNANAPSVRYIFNGWRTAIDKEAIQNLNIPKQKSIFIFDFLLRGLTKDFAGESSSYLGVSEMEMLVLKYHRRVGIPWVILGEPLHFWGRDRFPCAFQLGLFEDYLKTNHPDRYKFIYDK</sequence>
<evidence type="ECO:0000313" key="1">
    <source>
        <dbReference type="EMBL" id="BDA79725.1"/>
    </source>
</evidence>
<accession>A0ABN6KLL0</accession>
<gene>
    <name evidence="1" type="ORF">LPTSP3_g26550</name>
</gene>
<keyword evidence="2" id="KW-1185">Reference proteome</keyword>
<protein>
    <submittedName>
        <fullName evidence="1">Uncharacterized protein</fullName>
    </submittedName>
</protein>
<name>A0ABN6KLL0_9LEPT</name>
<proteinExistence type="predicted"/>
<dbReference type="RefSeq" id="WP_109020379.1">
    <property type="nucleotide sequence ID" value="NZ_AP025028.1"/>
</dbReference>
<dbReference type="Proteomes" id="UP000245263">
    <property type="component" value="Chromosome 1"/>
</dbReference>
<reference evidence="1 2" key="1">
    <citation type="submission" date="2021-08" db="EMBL/GenBank/DDBJ databases">
        <title>Complete genome sequence of Leptospira kobayashii strain E30.</title>
        <authorList>
            <person name="Nakao R."/>
            <person name="Nakamura S."/>
            <person name="Masuzawa T."/>
            <person name="Koizumi N."/>
        </authorList>
    </citation>
    <scope>NUCLEOTIDE SEQUENCE [LARGE SCALE GENOMIC DNA]</scope>
    <source>
        <strain evidence="1 2">E30</strain>
    </source>
</reference>
<dbReference type="EMBL" id="AP025028">
    <property type="protein sequence ID" value="BDA79725.1"/>
    <property type="molecule type" value="Genomic_DNA"/>
</dbReference>
<evidence type="ECO:0000313" key="2">
    <source>
        <dbReference type="Proteomes" id="UP000245263"/>
    </source>
</evidence>
<organism evidence="1 2">
    <name type="scientific">Leptospira kobayashii</name>
    <dbReference type="NCBI Taxonomy" id="1917830"/>
    <lineage>
        <taxon>Bacteria</taxon>
        <taxon>Pseudomonadati</taxon>
        <taxon>Spirochaetota</taxon>
        <taxon>Spirochaetia</taxon>
        <taxon>Leptospirales</taxon>
        <taxon>Leptospiraceae</taxon>
        <taxon>Leptospira</taxon>
    </lineage>
</organism>